<dbReference type="EMBL" id="SJPY01000007">
    <property type="protein sequence ID" value="TWU37648.1"/>
    <property type="molecule type" value="Genomic_DNA"/>
</dbReference>
<dbReference type="Pfam" id="PF13469">
    <property type="entry name" value="Sulfotransfer_3"/>
    <property type="match status" value="1"/>
</dbReference>
<sequence>MTSKLISSQKIFIVGVGRSGTSLLQSMLAAHSQIGFLPETGFFRRFIASRKGEVVSGESFRSKLLDDKKLQRIESLIEHVNAADSKNPALTFYESLFRAFPGKACVGDKDPKCIEFLPAIGAIWPDAKILHIVRDPRDVLCSKKKAAWSKGRSLFFYLLAGRSQLLLAKKAEACLLESQLFQIHYEHLIDSPEDALKPICDWLGVRFELDMLEFASAAKKLVANDELEWKKETFGPLLKDNANKWMSELTAFEIYATELSIFSAMDSIPYEKSLKSSTLNLWKRSAAKLLALAVCFCAWLYALKREHTNRKLAQRYA</sequence>
<comment type="caution">
    <text evidence="2">The sequence shown here is derived from an EMBL/GenBank/DDBJ whole genome shotgun (WGS) entry which is preliminary data.</text>
</comment>
<name>A0A5C6DLJ3_9BACT</name>
<organism evidence="2 3">
    <name type="scientific">Novipirellula aureliae</name>
    <dbReference type="NCBI Taxonomy" id="2527966"/>
    <lineage>
        <taxon>Bacteria</taxon>
        <taxon>Pseudomonadati</taxon>
        <taxon>Planctomycetota</taxon>
        <taxon>Planctomycetia</taxon>
        <taxon>Pirellulales</taxon>
        <taxon>Pirellulaceae</taxon>
        <taxon>Novipirellula</taxon>
    </lineage>
</organism>
<dbReference type="PANTHER" id="PTHR12788">
    <property type="entry name" value="PROTEIN-TYROSINE SULFOTRANSFERASE 2"/>
    <property type="match status" value="1"/>
</dbReference>
<keyword evidence="3" id="KW-1185">Reference proteome</keyword>
<evidence type="ECO:0000313" key="3">
    <source>
        <dbReference type="Proteomes" id="UP000315471"/>
    </source>
</evidence>
<reference evidence="2 3" key="1">
    <citation type="submission" date="2019-02" db="EMBL/GenBank/DDBJ databases">
        <title>Deep-cultivation of Planctomycetes and their phenomic and genomic characterization uncovers novel biology.</title>
        <authorList>
            <person name="Wiegand S."/>
            <person name="Jogler M."/>
            <person name="Boedeker C."/>
            <person name="Pinto D."/>
            <person name="Vollmers J."/>
            <person name="Rivas-Marin E."/>
            <person name="Kohn T."/>
            <person name="Peeters S.H."/>
            <person name="Heuer A."/>
            <person name="Rast P."/>
            <person name="Oberbeckmann S."/>
            <person name="Bunk B."/>
            <person name="Jeske O."/>
            <person name="Meyerdierks A."/>
            <person name="Storesund J.E."/>
            <person name="Kallscheuer N."/>
            <person name="Luecker S."/>
            <person name="Lage O.M."/>
            <person name="Pohl T."/>
            <person name="Merkel B.J."/>
            <person name="Hornburger P."/>
            <person name="Mueller R.-W."/>
            <person name="Bruemmer F."/>
            <person name="Labrenz M."/>
            <person name="Spormann A.M."/>
            <person name="Op Den Camp H."/>
            <person name="Overmann J."/>
            <person name="Amann R."/>
            <person name="Jetten M.S.M."/>
            <person name="Mascher T."/>
            <person name="Medema M.H."/>
            <person name="Devos D.P."/>
            <person name="Kaster A.-K."/>
            <person name="Ovreas L."/>
            <person name="Rohde M."/>
            <person name="Galperin M.Y."/>
            <person name="Jogler C."/>
        </authorList>
    </citation>
    <scope>NUCLEOTIDE SEQUENCE [LARGE SCALE GENOMIC DNA]</scope>
    <source>
        <strain evidence="2 3">Q31b</strain>
    </source>
</reference>
<dbReference type="Proteomes" id="UP000315471">
    <property type="component" value="Unassembled WGS sequence"/>
</dbReference>
<keyword evidence="1 2" id="KW-0808">Transferase</keyword>
<dbReference type="InterPro" id="IPR027417">
    <property type="entry name" value="P-loop_NTPase"/>
</dbReference>
<dbReference type="InterPro" id="IPR026634">
    <property type="entry name" value="TPST-like"/>
</dbReference>
<dbReference type="GO" id="GO:0008476">
    <property type="term" value="F:protein-tyrosine sulfotransferase activity"/>
    <property type="evidence" value="ECO:0007669"/>
    <property type="project" value="InterPro"/>
</dbReference>
<proteinExistence type="predicted"/>
<dbReference type="OrthoDB" id="9777890at2"/>
<evidence type="ECO:0000313" key="2">
    <source>
        <dbReference type="EMBL" id="TWU37648.1"/>
    </source>
</evidence>
<evidence type="ECO:0000256" key="1">
    <source>
        <dbReference type="ARBA" id="ARBA00022679"/>
    </source>
</evidence>
<dbReference type="Gene3D" id="3.40.50.300">
    <property type="entry name" value="P-loop containing nucleotide triphosphate hydrolases"/>
    <property type="match status" value="1"/>
</dbReference>
<protein>
    <submittedName>
        <fullName evidence="2">Sulfotransferase domain protein</fullName>
    </submittedName>
</protein>
<dbReference type="SUPFAM" id="SSF52540">
    <property type="entry name" value="P-loop containing nucleoside triphosphate hydrolases"/>
    <property type="match status" value="1"/>
</dbReference>
<gene>
    <name evidence="2" type="ORF">Q31b_44360</name>
</gene>
<dbReference type="AlphaFoldDB" id="A0A5C6DLJ3"/>
<accession>A0A5C6DLJ3</accession>
<dbReference type="PANTHER" id="PTHR12788:SF10">
    <property type="entry name" value="PROTEIN-TYROSINE SULFOTRANSFERASE"/>
    <property type="match status" value="1"/>
</dbReference>
<dbReference type="RefSeq" id="WP_146601612.1">
    <property type="nucleotide sequence ID" value="NZ_SJPY01000007.1"/>
</dbReference>